<feature type="transmembrane region" description="Helical" evidence="7">
    <location>
        <begin position="292"/>
        <end position="313"/>
    </location>
</feature>
<evidence type="ECO:0000256" key="6">
    <source>
        <dbReference type="ARBA" id="ARBA00023136"/>
    </source>
</evidence>
<dbReference type="AlphaFoldDB" id="A0A5C4TD03"/>
<evidence type="ECO:0000259" key="8">
    <source>
        <dbReference type="PROSITE" id="PS50928"/>
    </source>
</evidence>
<evidence type="ECO:0000256" key="7">
    <source>
        <dbReference type="RuleBase" id="RU363032"/>
    </source>
</evidence>
<protein>
    <submittedName>
        <fullName evidence="9">Sugar ABC transporter permease</fullName>
    </submittedName>
</protein>
<name>A0A5C4TD03_9BACL</name>
<dbReference type="Proteomes" id="UP000307943">
    <property type="component" value="Unassembled WGS sequence"/>
</dbReference>
<keyword evidence="4 7" id="KW-0812">Transmembrane</keyword>
<dbReference type="Gene3D" id="1.10.3720.10">
    <property type="entry name" value="MetI-like"/>
    <property type="match status" value="1"/>
</dbReference>
<evidence type="ECO:0000256" key="1">
    <source>
        <dbReference type="ARBA" id="ARBA00004651"/>
    </source>
</evidence>
<evidence type="ECO:0000313" key="10">
    <source>
        <dbReference type="Proteomes" id="UP000307943"/>
    </source>
</evidence>
<dbReference type="InterPro" id="IPR000515">
    <property type="entry name" value="MetI-like"/>
</dbReference>
<evidence type="ECO:0000313" key="9">
    <source>
        <dbReference type="EMBL" id="TNJ66410.1"/>
    </source>
</evidence>
<comment type="caution">
    <text evidence="9">The sequence shown here is derived from an EMBL/GenBank/DDBJ whole genome shotgun (WGS) entry which is preliminary data.</text>
</comment>
<keyword evidence="6 7" id="KW-0472">Membrane</keyword>
<evidence type="ECO:0000256" key="3">
    <source>
        <dbReference type="ARBA" id="ARBA00022475"/>
    </source>
</evidence>
<dbReference type="InterPro" id="IPR051393">
    <property type="entry name" value="ABC_transporter_permease"/>
</dbReference>
<gene>
    <name evidence="9" type="ORF">FE784_10560</name>
</gene>
<dbReference type="CDD" id="cd06261">
    <property type="entry name" value="TM_PBP2"/>
    <property type="match status" value="1"/>
</dbReference>
<feature type="transmembrane region" description="Helical" evidence="7">
    <location>
        <begin position="132"/>
        <end position="152"/>
    </location>
</feature>
<dbReference type="GO" id="GO:0005886">
    <property type="term" value="C:plasma membrane"/>
    <property type="evidence" value="ECO:0007669"/>
    <property type="project" value="UniProtKB-SubCell"/>
</dbReference>
<keyword evidence="2 7" id="KW-0813">Transport</keyword>
<dbReference type="OrthoDB" id="9783627at2"/>
<keyword evidence="3" id="KW-1003">Cell membrane</keyword>
<organism evidence="9 10">
    <name type="scientific">Paenibacillus hemerocallicola</name>
    <dbReference type="NCBI Taxonomy" id="1172614"/>
    <lineage>
        <taxon>Bacteria</taxon>
        <taxon>Bacillati</taxon>
        <taxon>Bacillota</taxon>
        <taxon>Bacilli</taxon>
        <taxon>Bacillales</taxon>
        <taxon>Paenibacillaceae</taxon>
        <taxon>Paenibacillus</taxon>
    </lineage>
</organism>
<feature type="domain" description="ABC transmembrane type-1" evidence="8">
    <location>
        <begin position="94"/>
        <end position="313"/>
    </location>
</feature>
<dbReference type="PANTHER" id="PTHR30193">
    <property type="entry name" value="ABC TRANSPORTER PERMEASE PROTEIN"/>
    <property type="match status" value="1"/>
</dbReference>
<evidence type="ECO:0000256" key="2">
    <source>
        <dbReference type="ARBA" id="ARBA00022448"/>
    </source>
</evidence>
<accession>A0A5C4TD03</accession>
<dbReference type="EMBL" id="VDCQ01000011">
    <property type="protein sequence ID" value="TNJ66410.1"/>
    <property type="molecule type" value="Genomic_DNA"/>
</dbReference>
<sequence length="323" mass="36189">MSQLNAITGKRAAQAAPTDSRLRTYMRELWADRYSYLFLAPFVICFMLFIVIPVGMAMLLSLTHFNVIEFPKWAGLANYRDLFTQDDVFYKYAIPNTFIYALLCGPGGYAMSFMLAWLVSQLPVRLKGVYTLVLYSPSMTMGVAMAVVWMIIFSGDRLGYLNSVLLEWGILDSPKLWTKDKEMLMPIMIGITLWSSMGVGFLAMLAGISNVNKELYEAGKIDGIRNRLQEIGYITIPSIKPQMLFAAVMTIVGTLKSGGLGAQLSEMNPTPQYAGHLILNHVDDYGFIRYEMGYAAAISVVLLVVMYAVNRLFTRLFDSKGEL</sequence>
<reference evidence="9 10" key="1">
    <citation type="submission" date="2019-05" db="EMBL/GenBank/DDBJ databases">
        <title>We sequenced the genome of Paenibacillus hemerocallicola KCTC 33185 for further insight into its adaptation and study the phylogeny of Paenibacillus.</title>
        <authorList>
            <person name="Narsing Rao M.P."/>
        </authorList>
    </citation>
    <scope>NUCLEOTIDE SEQUENCE [LARGE SCALE GENOMIC DNA]</scope>
    <source>
        <strain evidence="9 10">KCTC 33185</strain>
    </source>
</reference>
<comment type="subcellular location">
    <subcellularLocation>
        <location evidence="1 7">Cell membrane</location>
        <topology evidence="1 7">Multi-pass membrane protein</topology>
    </subcellularLocation>
</comment>
<feature type="transmembrane region" description="Helical" evidence="7">
    <location>
        <begin position="36"/>
        <end position="62"/>
    </location>
</feature>
<dbReference type="PROSITE" id="PS50928">
    <property type="entry name" value="ABC_TM1"/>
    <property type="match status" value="1"/>
</dbReference>
<dbReference type="PANTHER" id="PTHR30193:SF37">
    <property type="entry name" value="INNER MEMBRANE ABC TRANSPORTER PERMEASE PROTEIN YCJO"/>
    <property type="match status" value="1"/>
</dbReference>
<dbReference type="InterPro" id="IPR035906">
    <property type="entry name" value="MetI-like_sf"/>
</dbReference>
<feature type="transmembrane region" description="Helical" evidence="7">
    <location>
        <begin position="183"/>
        <end position="206"/>
    </location>
</feature>
<keyword evidence="10" id="KW-1185">Reference proteome</keyword>
<keyword evidence="5 7" id="KW-1133">Transmembrane helix</keyword>
<evidence type="ECO:0000256" key="5">
    <source>
        <dbReference type="ARBA" id="ARBA00022989"/>
    </source>
</evidence>
<dbReference type="GO" id="GO:0055085">
    <property type="term" value="P:transmembrane transport"/>
    <property type="evidence" value="ECO:0007669"/>
    <property type="project" value="InterPro"/>
</dbReference>
<dbReference type="Pfam" id="PF00528">
    <property type="entry name" value="BPD_transp_1"/>
    <property type="match status" value="1"/>
</dbReference>
<evidence type="ECO:0000256" key="4">
    <source>
        <dbReference type="ARBA" id="ARBA00022692"/>
    </source>
</evidence>
<dbReference type="SUPFAM" id="SSF161098">
    <property type="entry name" value="MetI-like"/>
    <property type="match status" value="1"/>
</dbReference>
<feature type="transmembrane region" description="Helical" evidence="7">
    <location>
        <begin position="98"/>
        <end position="120"/>
    </location>
</feature>
<comment type="similarity">
    <text evidence="7">Belongs to the binding-protein-dependent transport system permease family.</text>
</comment>
<dbReference type="RefSeq" id="WP_139602166.1">
    <property type="nucleotide sequence ID" value="NZ_VDCQ01000011.1"/>
</dbReference>
<proteinExistence type="inferred from homology"/>